<dbReference type="SUPFAM" id="SSF56112">
    <property type="entry name" value="Protein kinase-like (PK-like)"/>
    <property type="match status" value="1"/>
</dbReference>
<dbReference type="InterPro" id="IPR000719">
    <property type="entry name" value="Prot_kinase_dom"/>
</dbReference>
<dbReference type="AlphaFoldDB" id="A0A1L7W6J0"/>
<name>A0A1L7W6J0_FUSPR</name>
<dbReference type="SMART" id="SM00220">
    <property type="entry name" value="S_TKc"/>
    <property type="match status" value="1"/>
</dbReference>
<evidence type="ECO:0000259" key="1">
    <source>
        <dbReference type="PROSITE" id="PS50011"/>
    </source>
</evidence>
<reference evidence="3" key="1">
    <citation type="journal article" date="2016" name="Genome Biol. Evol.">
        <title>Comparative 'omics' of the Fusarium fujikuroi species complex highlights differences in genetic potential and metabolite synthesis.</title>
        <authorList>
            <person name="Niehaus E.-M."/>
            <person name="Muensterkoetter M."/>
            <person name="Proctor R.H."/>
            <person name="Brown D.W."/>
            <person name="Sharon A."/>
            <person name="Idan Y."/>
            <person name="Oren-Young L."/>
            <person name="Sieber C.M."/>
            <person name="Novak O."/>
            <person name="Pencik A."/>
            <person name="Tarkowska D."/>
            <person name="Hromadova K."/>
            <person name="Freeman S."/>
            <person name="Maymon M."/>
            <person name="Elazar M."/>
            <person name="Youssef S.A."/>
            <person name="El-Shabrawy E.S.M."/>
            <person name="Shalaby A.B.A."/>
            <person name="Houterman P."/>
            <person name="Brock N.L."/>
            <person name="Burkhardt I."/>
            <person name="Tsavkelova E.A."/>
            <person name="Dickschat J.S."/>
            <person name="Galuszka P."/>
            <person name="Gueldener U."/>
            <person name="Tudzynski B."/>
        </authorList>
    </citation>
    <scope>NUCLEOTIDE SEQUENCE [LARGE SCALE GENOMIC DNA]</scope>
    <source>
        <strain evidence="3">ET1</strain>
    </source>
</reference>
<dbReference type="PROSITE" id="PS50011">
    <property type="entry name" value="PROTEIN_KINASE_DOM"/>
    <property type="match status" value="1"/>
</dbReference>
<dbReference type="InterPro" id="IPR011009">
    <property type="entry name" value="Kinase-like_dom_sf"/>
</dbReference>
<evidence type="ECO:0000313" key="2">
    <source>
        <dbReference type="EMBL" id="CZR48223.1"/>
    </source>
</evidence>
<keyword evidence="3" id="KW-1185">Reference proteome</keyword>
<dbReference type="RefSeq" id="XP_031088756.1">
    <property type="nucleotide sequence ID" value="XM_031223393.1"/>
</dbReference>
<sequence length="764" mass="86548">MGLFAPDDYWQKELGQYLHPETFLEDVPPLVGHQLLSKIFAQKHFSNLLDRDKNGSDDLLRIFSILVYLGHTEYFQYFEDFLEPSNHILPQVRKDDRIIFADAKRTCPPFYDFGTSPRSIFEDAGPIKSGGSSQVFRVRIHPSHVPDHGQLDRDLAFAVKRINGTSKDYARERDAYQQLSLAQNPHPHITPLLATYRMEGKYHFVFPYADGDLAMFWRNQPRPSNDKRSLQWLGGQMRGLVDALSRIHGLKGQARDFYGRHGDVKPENILVFGSNDSNVWPRFALSDFGSSYFCTPEDRDIPKGLKHTPVYRAPEIDTAGGATQACDIWSLGCVFLEAVTWLCYGKDGISKLCQSRLDEFNSPNRDAFFQLQYDKRDGLTAKLKPEVHRLLISLRESSRSSLFIDDILYIVLEGMLKVNTSERMSAWDVLDALTQICSKLESDPAYSEPRGTSDVVMAFSYITTPFHATRSNSLTTARSQVHTQHARQRIDRTVDATYYTNATTQSLSDAAAQIGLKLRFACPYHKAGILVSVHHRACEGPGWIDVNKVKEHLFRCHLPKEFRGKCICLRCYTGFKTDVLLQAHAQQDPPCSKKRPTAVYGMLSGDQAAQLHSMKRKSSKETDEDRWFDLYRIAFPNFNRKLENISPYHESNSTSLSTLNTSTSSNGISQYRDYLRNRGAEEYATKLAKMGIDITLEATAKLLELQVKDLESFDETMREPVRGYGIPHDADHEKIGDSVPSGLGGSTDLLGQFQLLATLMDSQS</sequence>
<dbReference type="Gene3D" id="1.10.510.10">
    <property type="entry name" value="Transferase(Phosphotransferase) domain 1"/>
    <property type="match status" value="1"/>
</dbReference>
<dbReference type="PANTHER" id="PTHR24359:SF1">
    <property type="entry name" value="INHIBITOR OF NUCLEAR FACTOR KAPPA-B KINASE EPSILON SUBUNIT HOMOLOG 1-RELATED"/>
    <property type="match status" value="1"/>
</dbReference>
<dbReference type="GeneID" id="42057697"/>
<gene>
    <name evidence="2" type="ORF">FPRO_12833</name>
</gene>
<dbReference type="CDD" id="cd00180">
    <property type="entry name" value="PKc"/>
    <property type="match status" value="1"/>
</dbReference>
<evidence type="ECO:0000313" key="3">
    <source>
        <dbReference type="Proteomes" id="UP000183971"/>
    </source>
</evidence>
<organism evidence="2 3">
    <name type="scientific">Fusarium proliferatum (strain ET1)</name>
    <name type="common">Orchid endophyte fungus</name>
    <dbReference type="NCBI Taxonomy" id="1227346"/>
    <lineage>
        <taxon>Eukaryota</taxon>
        <taxon>Fungi</taxon>
        <taxon>Dikarya</taxon>
        <taxon>Ascomycota</taxon>
        <taxon>Pezizomycotina</taxon>
        <taxon>Sordariomycetes</taxon>
        <taxon>Hypocreomycetidae</taxon>
        <taxon>Hypocreales</taxon>
        <taxon>Nectriaceae</taxon>
        <taxon>Fusarium</taxon>
        <taxon>Fusarium fujikuroi species complex</taxon>
    </lineage>
</organism>
<comment type="caution">
    <text evidence="2">The sequence shown here is derived from an EMBL/GenBank/DDBJ whole genome shotgun (WGS) entry which is preliminary data.</text>
</comment>
<dbReference type="EMBL" id="FJOF01000013">
    <property type="protein sequence ID" value="CZR48223.1"/>
    <property type="molecule type" value="Genomic_DNA"/>
</dbReference>
<dbReference type="Pfam" id="PF00069">
    <property type="entry name" value="Pkinase"/>
    <property type="match status" value="1"/>
</dbReference>
<protein>
    <recommendedName>
        <fullName evidence="1">Protein kinase domain-containing protein</fullName>
    </recommendedName>
</protein>
<accession>A0A1L7W6J0</accession>
<proteinExistence type="predicted"/>
<dbReference type="Proteomes" id="UP000183971">
    <property type="component" value="Unassembled WGS sequence"/>
</dbReference>
<dbReference type="VEuPathDB" id="FungiDB:FPRO_12833"/>
<dbReference type="GO" id="GO:0005524">
    <property type="term" value="F:ATP binding"/>
    <property type="evidence" value="ECO:0007669"/>
    <property type="project" value="InterPro"/>
</dbReference>
<dbReference type="PANTHER" id="PTHR24359">
    <property type="entry name" value="SERINE/THREONINE-PROTEIN KINASE SBK1"/>
    <property type="match status" value="1"/>
</dbReference>
<dbReference type="GO" id="GO:0004674">
    <property type="term" value="F:protein serine/threonine kinase activity"/>
    <property type="evidence" value="ECO:0007669"/>
    <property type="project" value="TreeGrafter"/>
</dbReference>
<feature type="domain" description="Protein kinase" evidence="1">
    <location>
        <begin position="121"/>
        <end position="446"/>
    </location>
</feature>